<gene>
    <name evidence="5" type="ORF">Esi_0228_0010</name>
</gene>
<dbReference type="InterPro" id="IPR058923">
    <property type="entry name" value="RCC1-like_dom"/>
</dbReference>
<keyword evidence="6" id="KW-1185">Reference proteome</keyword>
<evidence type="ECO:0000256" key="2">
    <source>
        <dbReference type="PROSITE-ProRule" id="PRU00235"/>
    </source>
</evidence>
<dbReference type="AlphaFoldDB" id="D7FS59"/>
<name>D7FS59_ECTSI</name>
<accession>D7FS59</accession>
<feature type="repeat" description="RCC1" evidence="2">
    <location>
        <begin position="468"/>
        <end position="526"/>
    </location>
</feature>
<feature type="region of interest" description="Disordered" evidence="3">
    <location>
        <begin position="379"/>
        <end position="430"/>
    </location>
</feature>
<evidence type="ECO:0000256" key="3">
    <source>
        <dbReference type="SAM" id="MobiDB-lite"/>
    </source>
</evidence>
<evidence type="ECO:0000256" key="1">
    <source>
        <dbReference type="ARBA" id="ARBA00022737"/>
    </source>
</evidence>
<dbReference type="Gene3D" id="2.130.10.30">
    <property type="entry name" value="Regulator of chromosome condensation 1/beta-lactamase-inhibitor protein II"/>
    <property type="match status" value="3"/>
</dbReference>
<dbReference type="SUPFAM" id="SSF50985">
    <property type="entry name" value="RCC1/BLIP-II"/>
    <property type="match status" value="1"/>
</dbReference>
<dbReference type="Pfam" id="PF25390">
    <property type="entry name" value="WD40_RLD"/>
    <property type="match status" value="1"/>
</dbReference>
<feature type="repeat" description="RCC1" evidence="2">
    <location>
        <begin position="284"/>
        <end position="355"/>
    </location>
</feature>
<sequence length="529" mass="53924">MGAMRPAPGSGRDSRGSTPPRSGNLARSPAMGSSSTDAFAWTASPCRALSGLAVLQVSCGSRHTLATVEGGEAYSWGWGACGQLGHGDDHSVGCPRVIEALKTGEGDAALGPVSWVSAGGIHSAAVLEGGRVFTWGGSSYGQLGLGPAVTTQGMQPLPGKVMLSETESPLGSPRVSATGLTRHSSMTQKAAVLAMETAPKTELLAKTVVCGGMHTAALTAEGVVYCWGRADSGQLGIGAAWVHETSSGVMGVEWPRRVRGLLEGRRTESIACGGFHTAAVTTDGECYTWGKEDFGMLGCSNAALLKGGLFQPHRVTLQDMTDVSHAEQGNGSGGGKQKAKAVACGGWHTAVVGEKGGVWMCGRGEYGRLGLGDQKSQWHLTPAPLERGPIPAPVPPSPRSAASAVPASDKPGGAVHGFGGTADSSAAVVPPSPPPVAEIGGGPAVRTTDPARMVALGGSHSLVMTSSGRVFGFGRQDDGRLGVEMNTEEVDSGSMLPLEISDLQLEGWRVQSISAGGVHSAAILARRPE</sequence>
<feature type="repeat" description="RCC1" evidence="2">
    <location>
        <begin position="130"/>
        <end position="221"/>
    </location>
</feature>
<protein>
    <recommendedName>
        <fullName evidence="4">RCC1-like domain-containing protein</fullName>
    </recommendedName>
</protein>
<dbReference type="Proteomes" id="UP000002630">
    <property type="component" value="Unassembled WGS sequence"/>
</dbReference>
<evidence type="ECO:0000313" key="6">
    <source>
        <dbReference type="Proteomes" id="UP000002630"/>
    </source>
</evidence>
<dbReference type="InterPro" id="IPR000408">
    <property type="entry name" value="Reg_chr_condens"/>
</dbReference>
<dbReference type="PRINTS" id="PR00633">
    <property type="entry name" value="RCCNDNSATION"/>
</dbReference>
<dbReference type="PROSITE" id="PS50012">
    <property type="entry name" value="RCC1_3"/>
    <property type="match status" value="5"/>
</dbReference>
<dbReference type="InterPro" id="IPR009091">
    <property type="entry name" value="RCC1/BLIP-II"/>
</dbReference>
<dbReference type="PANTHER" id="PTHR22872">
    <property type="entry name" value="BTK-BINDING PROTEIN-RELATED"/>
    <property type="match status" value="1"/>
</dbReference>
<feature type="domain" description="RCC1-like" evidence="4">
    <location>
        <begin position="45"/>
        <end position="522"/>
    </location>
</feature>
<organism evidence="5 6">
    <name type="scientific">Ectocarpus siliculosus</name>
    <name type="common">Brown alga</name>
    <name type="synonym">Conferva siliculosa</name>
    <dbReference type="NCBI Taxonomy" id="2880"/>
    <lineage>
        <taxon>Eukaryota</taxon>
        <taxon>Sar</taxon>
        <taxon>Stramenopiles</taxon>
        <taxon>Ochrophyta</taxon>
        <taxon>PX clade</taxon>
        <taxon>Phaeophyceae</taxon>
        <taxon>Ectocarpales</taxon>
        <taxon>Ectocarpaceae</taxon>
        <taxon>Ectocarpus</taxon>
    </lineage>
</organism>
<feature type="repeat" description="RCC1" evidence="2">
    <location>
        <begin position="71"/>
        <end position="129"/>
    </location>
</feature>
<dbReference type="PROSITE" id="PS00626">
    <property type="entry name" value="RCC1_2"/>
    <property type="match status" value="3"/>
</dbReference>
<dbReference type="EMBL" id="FN649760">
    <property type="protein sequence ID" value="CBJ31000.1"/>
    <property type="molecule type" value="Genomic_DNA"/>
</dbReference>
<feature type="compositionally biased region" description="Low complexity" evidence="3">
    <location>
        <begin position="399"/>
        <end position="408"/>
    </location>
</feature>
<evidence type="ECO:0000313" key="5">
    <source>
        <dbReference type="EMBL" id="CBJ31000.1"/>
    </source>
</evidence>
<proteinExistence type="predicted"/>
<feature type="repeat" description="RCC1" evidence="2">
    <location>
        <begin position="222"/>
        <end position="283"/>
    </location>
</feature>
<dbReference type="InParanoid" id="D7FS59"/>
<feature type="region of interest" description="Disordered" evidence="3">
    <location>
        <begin position="1"/>
        <end position="32"/>
    </location>
</feature>
<dbReference type="InterPro" id="IPR051625">
    <property type="entry name" value="Signaling_Regulatory_Domain"/>
</dbReference>
<reference evidence="5 6" key="1">
    <citation type="journal article" date="2010" name="Nature">
        <title>The Ectocarpus genome and the independent evolution of multicellularity in brown algae.</title>
        <authorList>
            <person name="Cock J.M."/>
            <person name="Sterck L."/>
            <person name="Rouze P."/>
            <person name="Scornet D."/>
            <person name="Allen A.E."/>
            <person name="Amoutzias G."/>
            <person name="Anthouard V."/>
            <person name="Artiguenave F."/>
            <person name="Aury J.M."/>
            <person name="Badger J.H."/>
            <person name="Beszteri B."/>
            <person name="Billiau K."/>
            <person name="Bonnet E."/>
            <person name="Bothwell J.H."/>
            <person name="Bowler C."/>
            <person name="Boyen C."/>
            <person name="Brownlee C."/>
            <person name="Carrano C.J."/>
            <person name="Charrier B."/>
            <person name="Cho G.Y."/>
            <person name="Coelho S.M."/>
            <person name="Collen J."/>
            <person name="Corre E."/>
            <person name="Da Silva C."/>
            <person name="Delage L."/>
            <person name="Delaroque N."/>
            <person name="Dittami S.M."/>
            <person name="Doulbeau S."/>
            <person name="Elias M."/>
            <person name="Farnham G."/>
            <person name="Gachon C.M."/>
            <person name="Gschloessl B."/>
            <person name="Heesch S."/>
            <person name="Jabbari K."/>
            <person name="Jubin C."/>
            <person name="Kawai H."/>
            <person name="Kimura K."/>
            <person name="Kloareg B."/>
            <person name="Kupper F.C."/>
            <person name="Lang D."/>
            <person name="Le Bail A."/>
            <person name="Leblanc C."/>
            <person name="Lerouge P."/>
            <person name="Lohr M."/>
            <person name="Lopez P.J."/>
            <person name="Martens C."/>
            <person name="Maumus F."/>
            <person name="Michel G."/>
            <person name="Miranda-Saavedra D."/>
            <person name="Morales J."/>
            <person name="Moreau H."/>
            <person name="Motomura T."/>
            <person name="Nagasato C."/>
            <person name="Napoli C.A."/>
            <person name="Nelson D.R."/>
            <person name="Nyvall-Collen P."/>
            <person name="Peters A.F."/>
            <person name="Pommier C."/>
            <person name="Potin P."/>
            <person name="Poulain J."/>
            <person name="Quesneville H."/>
            <person name="Read B."/>
            <person name="Rensing S.A."/>
            <person name="Ritter A."/>
            <person name="Rousvoal S."/>
            <person name="Samanta M."/>
            <person name="Samson G."/>
            <person name="Schroeder D.C."/>
            <person name="Segurens B."/>
            <person name="Strittmatter M."/>
            <person name="Tonon T."/>
            <person name="Tregear J.W."/>
            <person name="Valentin K."/>
            <person name="von Dassow P."/>
            <person name="Yamagishi T."/>
            <person name="Van de Peer Y."/>
            <person name="Wincker P."/>
        </authorList>
    </citation>
    <scope>NUCLEOTIDE SEQUENCE [LARGE SCALE GENOMIC DNA]</scope>
    <source>
        <strain evidence="6">Ec32 / CCAP1310/4</strain>
    </source>
</reference>
<keyword evidence="1" id="KW-0677">Repeat</keyword>
<dbReference type="eggNOG" id="KOG1426">
    <property type="taxonomic scope" value="Eukaryota"/>
</dbReference>
<dbReference type="OrthoDB" id="10256179at2759"/>
<evidence type="ECO:0000259" key="4">
    <source>
        <dbReference type="Pfam" id="PF25390"/>
    </source>
</evidence>